<gene>
    <name evidence="2" type="ordered locus">CJA_0005</name>
</gene>
<feature type="region of interest" description="Disordered" evidence="1">
    <location>
        <begin position="18"/>
        <end position="57"/>
    </location>
</feature>
<sequence>MSEKRVTKVLLSQLEDVLEERDGDDRRKRDRGLPAHVNEDRRKGDRRAASKDEKPKA</sequence>
<dbReference type="RefSeq" id="WP_012485689.1">
    <property type="nucleotide sequence ID" value="NC_010995.1"/>
</dbReference>
<dbReference type="eggNOG" id="ENOG5031UYE">
    <property type="taxonomic scope" value="Bacteria"/>
</dbReference>
<dbReference type="AlphaFoldDB" id="B3PEM6"/>
<accession>B3PEM6</accession>
<evidence type="ECO:0000256" key="1">
    <source>
        <dbReference type="SAM" id="MobiDB-lite"/>
    </source>
</evidence>
<keyword evidence="3" id="KW-1185">Reference proteome</keyword>
<reference evidence="2 3" key="1">
    <citation type="journal article" date="2008" name="J. Bacteriol.">
        <title>Insights into plant cell wall degradation from the genome sequence of the soil bacterium Cellvibrio japonicus.</title>
        <authorList>
            <person name="Deboy R.T."/>
            <person name="Mongodin E.F."/>
            <person name="Fouts D.E."/>
            <person name="Tailford L.E."/>
            <person name="Khouri H."/>
            <person name="Emerson J.B."/>
            <person name="Mohamoud Y."/>
            <person name="Watkins K."/>
            <person name="Henrissat B."/>
            <person name="Gilbert H.J."/>
            <person name="Nelson K.E."/>
        </authorList>
    </citation>
    <scope>NUCLEOTIDE SEQUENCE [LARGE SCALE GENOMIC DNA]</scope>
    <source>
        <strain evidence="2 3">Ueda107</strain>
    </source>
</reference>
<dbReference type="HOGENOM" id="CLU_3059828_0_0_6"/>
<dbReference type="Proteomes" id="UP000001036">
    <property type="component" value="Chromosome"/>
</dbReference>
<dbReference type="EMBL" id="CP000934">
    <property type="protein sequence ID" value="ACE85129.1"/>
    <property type="molecule type" value="Genomic_DNA"/>
</dbReference>
<organism evidence="2 3">
    <name type="scientific">Cellvibrio japonicus (strain Ueda107)</name>
    <name type="common">Pseudomonas fluorescens subsp. cellulosa</name>
    <dbReference type="NCBI Taxonomy" id="498211"/>
    <lineage>
        <taxon>Bacteria</taxon>
        <taxon>Pseudomonadati</taxon>
        <taxon>Pseudomonadota</taxon>
        <taxon>Gammaproteobacteria</taxon>
        <taxon>Cellvibrionales</taxon>
        <taxon>Cellvibrionaceae</taxon>
        <taxon>Cellvibrio</taxon>
    </lineage>
</organism>
<protein>
    <submittedName>
        <fullName evidence="2">Uncharacterized protein</fullName>
    </submittedName>
</protein>
<dbReference type="KEGG" id="cja:CJA_0005"/>
<proteinExistence type="predicted"/>
<feature type="compositionally biased region" description="Basic and acidic residues" evidence="1">
    <location>
        <begin position="23"/>
        <end position="57"/>
    </location>
</feature>
<evidence type="ECO:0000313" key="3">
    <source>
        <dbReference type="Proteomes" id="UP000001036"/>
    </source>
</evidence>
<name>B3PEM6_CELJU</name>
<evidence type="ECO:0000313" key="2">
    <source>
        <dbReference type="EMBL" id="ACE85129.1"/>
    </source>
</evidence>